<reference evidence="2" key="1">
    <citation type="journal article" date="2010" name="Science">
        <title>Plasticity of animal genome architecture unmasked by rapid evolution of a pelagic tunicate.</title>
        <authorList>
            <person name="Denoeud F."/>
            <person name="Henriet S."/>
            <person name="Mungpakdee S."/>
            <person name="Aury J.M."/>
            <person name="Da Silva C."/>
            <person name="Brinkmann H."/>
            <person name="Mikhaleva J."/>
            <person name="Olsen L.C."/>
            <person name="Jubin C."/>
            <person name="Canestro C."/>
            <person name="Bouquet J.M."/>
            <person name="Danks G."/>
            <person name="Poulain J."/>
            <person name="Campsteijn C."/>
            <person name="Adamski M."/>
            <person name="Cross I."/>
            <person name="Yadetie F."/>
            <person name="Muffato M."/>
            <person name="Louis A."/>
            <person name="Butcher S."/>
            <person name="Tsagkogeorga G."/>
            <person name="Konrad A."/>
            <person name="Singh S."/>
            <person name="Jensen M.F."/>
            <person name="Cong E.H."/>
            <person name="Eikeseth-Otteraa H."/>
            <person name="Noel B."/>
            <person name="Anthouard V."/>
            <person name="Porcel B.M."/>
            <person name="Kachouri-Lafond R."/>
            <person name="Nishino A."/>
            <person name="Ugolini M."/>
            <person name="Chourrout P."/>
            <person name="Nishida H."/>
            <person name="Aasland R."/>
            <person name="Huzurbazar S."/>
            <person name="Westhof E."/>
            <person name="Delsuc F."/>
            <person name="Lehrach H."/>
            <person name="Reinhardt R."/>
            <person name="Weissenbach J."/>
            <person name="Roy S.W."/>
            <person name="Artiguenave F."/>
            <person name="Postlethwait J.H."/>
            <person name="Manak J.R."/>
            <person name="Thompson E.M."/>
            <person name="Jaillon O."/>
            <person name="Du Pasquier L."/>
            <person name="Boudinot P."/>
            <person name="Liberles D.A."/>
            <person name="Volff J.N."/>
            <person name="Philippe H."/>
            <person name="Lenhard B."/>
            <person name="Roest Crollius H."/>
            <person name="Wincker P."/>
            <person name="Chourrout D."/>
        </authorList>
    </citation>
    <scope>NUCLEOTIDE SEQUENCE [LARGE SCALE GENOMIC DNA]</scope>
</reference>
<dbReference type="AlphaFoldDB" id="E4X233"/>
<feature type="region of interest" description="Disordered" evidence="1">
    <location>
        <begin position="1"/>
        <end position="141"/>
    </location>
</feature>
<accession>E4X233</accession>
<dbReference type="Proteomes" id="UP000001307">
    <property type="component" value="Unassembled WGS sequence"/>
</dbReference>
<feature type="compositionally biased region" description="Low complexity" evidence="1">
    <location>
        <begin position="60"/>
        <end position="80"/>
    </location>
</feature>
<keyword evidence="3" id="KW-1185">Reference proteome</keyword>
<organism evidence="2">
    <name type="scientific">Oikopleura dioica</name>
    <name type="common">Tunicate</name>
    <dbReference type="NCBI Taxonomy" id="34765"/>
    <lineage>
        <taxon>Eukaryota</taxon>
        <taxon>Metazoa</taxon>
        <taxon>Chordata</taxon>
        <taxon>Tunicata</taxon>
        <taxon>Appendicularia</taxon>
        <taxon>Copelata</taxon>
        <taxon>Oikopleuridae</taxon>
        <taxon>Oikopleura</taxon>
    </lineage>
</organism>
<feature type="compositionally biased region" description="Basic and acidic residues" evidence="1">
    <location>
        <begin position="81"/>
        <end position="97"/>
    </location>
</feature>
<proteinExistence type="predicted"/>
<evidence type="ECO:0000256" key="1">
    <source>
        <dbReference type="SAM" id="MobiDB-lite"/>
    </source>
</evidence>
<gene>
    <name evidence="2" type="ORF">GSOID_T00015946001</name>
</gene>
<dbReference type="InParanoid" id="E4X233"/>
<dbReference type="OrthoDB" id="10407109at2759"/>
<name>E4X233_OIKDI</name>
<evidence type="ECO:0000313" key="3">
    <source>
        <dbReference type="Proteomes" id="UP000001307"/>
    </source>
</evidence>
<dbReference type="EMBL" id="FN653021">
    <property type="protein sequence ID" value="CBY23502.1"/>
    <property type="molecule type" value="Genomic_DNA"/>
</dbReference>
<protein>
    <submittedName>
        <fullName evidence="2">Uncharacterized protein</fullName>
    </submittedName>
</protein>
<sequence>MNADEPRSQIVYDDPGSVTDIRKRFGQVKGESASQFRPKPVLSPRGKSGSIKDGSPSPRPSQSRKSSSSSSSGNRSSFASFKDRPNSEAYESIHEDFTQSTQIAHDTFEFPKPPVQEKPALKPKPQLPQRKIERRRSSTTSSVFVLEARPNDELLEKMNSISLSGVDDFDEAVKEFYENLQIFESTR</sequence>
<evidence type="ECO:0000313" key="2">
    <source>
        <dbReference type="EMBL" id="CBY23502.1"/>
    </source>
</evidence>